<dbReference type="PROSITE" id="PS51257">
    <property type="entry name" value="PROKAR_LIPOPROTEIN"/>
    <property type="match status" value="1"/>
</dbReference>
<sequence length="131" mass="14673">MRPAGRLNIHSVRHMLLLLHLSTSGISVAAACAEAAICTDKSLITRHKQQADPLRPPARRQNRNTPPFTLCLPLPAGLLHITPLKDGQLIITLIKTHDRHLAHSVYPRARSLYNQNTLSHFTGFTDRIHTR</sequence>
<proteinExistence type="predicted"/>
<dbReference type="AlphaFoldDB" id="A0AAV1GXI6"/>
<keyword evidence="1" id="KW-0732">Signal</keyword>
<reference evidence="2" key="1">
    <citation type="submission" date="2023-08" db="EMBL/GenBank/DDBJ databases">
        <authorList>
            <person name="Alioto T."/>
            <person name="Alioto T."/>
            <person name="Gomez Garrido J."/>
        </authorList>
    </citation>
    <scope>NUCLEOTIDE SEQUENCE</scope>
</reference>
<feature type="chain" id="PRO_5043886314" description="Secreted protein" evidence="1">
    <location>
        <begin position="31"/>
        <end position="131"/>
    </location>
</feature>
<name>A0AAV1GXI6_XYRNO</name>
<evidence type="ECO:0008006" key="4">
    <source>
        <dbReference type="Google" id="ProtNLM"/>
    </source>
</evidence>
<feature type="signal peptide" evidence="1">
    <location>
        <begin position="1"/>
        <end position="30"/>
    </location>
</feature>
<protein>
    <recommendedName>
        <fullName evidence="4">Secreted protein</fullName>
    </recommendedName>
</protein>
<accession>A0AAV1GXI6</accession>
<dbReference type="EMBL" id="OY660880">
    <property type="protein sequence ID" value="CAJ1077319.1"/>
    <property type="molecule type" value="Genomic_DNA"/>
</dbReference>
<evidence type="ECO:0000313" key="3">
    <source>
        <dbReference type="Proteomes" id="UP001178508"/>
    </source>
</evidence>
<evidence type="ECO:0000313" key="2">
    <source>
        <dbReference type="EMBL" id="CAJ1077319.1"/>
    </source>
</evidence>
<gene>
    <name evidence="2" type="ORF">XNOV1_A009137</name>
</gene>
<evidence type="ECO:0000256" key="1">
    <source>
        <dbReference type="SAM" id="SignalP"/>
    </source>
</evidence>
<keyword evidence="3" id="KW-1185">Reference proteome</keyword>
<dbReference type="Proteomes" id="UP001178508">
    <property type="component" value="Chromosome 17"/>
</dbReference>
<organism evidence="2 3">
    <name type="scientific">Xyrichtys novacula</name>
    <name type="common">Pearly razorfish</name>
    <name type="synonym">Hemipteronotus novacula</name>
    <dbReference type="NCBI Taxonomy" id="13765"/>
    <lineage>
        <taxon>Eukaryota</taxon>
        <taxon>Metazoa</taxon>
        <taxon>Chordata</taxon>
        <taxon>Craniata</taxon>
        <taxon>Vertebrata</taxon>
        <taxon>Euteleostomi</taxon>
        <taxon>Actinopterygii</taxon>
        <taxon>Neopterygii</taxon>
        <taxon>Teleostei</taxon>
        <taxon>Neoteleostei</taxon>
        <taxon>Acanthomorphata</taxon>
        <taxon>Eupercaria</taxon>
        <taxon>Labriformes</taxon>
        <taxon>Labridae</taxon>
        <taxon>Xyrichtys</taxon>
    </lineage>
</organism>